<keyword evidence="5" id="KW-0539">Nucleus</keyword>
<feature type="non-terminal residue" evidence="10">
    <location>
        <position position="396"/>
    </location>
</feature>
<evidence type="ECO:0000256" key="4">
    <source>
        <dbReference type="ARBA" id="ARBA00022490"/>
    </source>
</evidence>
<dbReference type="InterPro" id="IPR049317">
    <property type="entry name" value="GCIP-like_N"/>
</dbReference>
<dbReference type="InterPro" id="IPR026907">
    <property type="entry name" value="GCIP-like"/>
</dbReference>
<proteinExistence type="inferred from homology"/>
<name>A0A833TMJ2_JUGRE</name>
<evidence type="ECO:0000313" key="11">
    <source>
        <dbReference type="Proteomes" id="UP000619265"/>
    </source>
</evidence>
<dbReference type="Pfam" id="PF20936">
    <property type="entry name" value="GCIP_C"/>
    <property type="match status" value="1"/>
</dbReference>
<dbReference type="Gramene" id="Jr13_28700_p1">
    <property type="protein sequence ID" value="cds.Jr13_28700_p1"/>
    <property type="gene ID" value="Jr13_28700"/>
</dbReference>
<dbReference type="GO" id="GO:0005634">
    <property type="term" value="C:nucleus"/>
    <property type="evidence" value="ECO:0007669"/>
    <property type="project" value="UniProtKB-SubCell"/>
</dbReference>
<evidence type="ECO:0008006" key="12">
    <source>
        <dbReference type="Google" id="ProtNLM"/>
    </source>
</evidence>
<evidence type="ECO:0000259" key="9">
    <source>
        <dbReference type="Pfam" id="PF20936"/>
    </source>
</evidence>
<accession>A0A833TMJ2</accession>
<evidence type="ECO:0000256" key="5">
    <source>
        <dbReference type="ARBA" id="ARBA00023242"/>
    </source>
</evidence>
<dbReference type="GO" id="GO:0005737">
    <property type="term" value="C:cytoplasm"/>
    <property type="evidence" value="ECO:0007669"/>
    <property type="project" value="UniProtKB-SubCell"/>
</dbReference>
<feature type="domain" description="Cyclin-D1-binding protein 1-like N-terminal" evidence="8">
    <location>
        <begin position="75"/>
        <end position="217"/>
    </location>
</feature>
<feature type="domain" description="Cyclin-D1-binding protein 1-like C-terminal" evidence="9">
    <location>
        <begin position="240"/>
        <end position="346"/>
    </location>
</feature>
<keyword evidence="4" id="KW-0963">Cytoplasm</keyword>
<evidence type="ECO:0000256" key="1">
    <source>
        <dbReference type="ARBA" id="ARBA00004123"/>
    </source>
</evidence>
<evidence type="ECO:0000256" key="3">
    <source>
        <dbReference type="ARBA" id="ARBA00008940"/>
    </source>
</evidence>
<dbReference type="Gene3D" id="1.20.1420.10">
    <property type="entry name" value="Talin, central domain"/>
    <property type="match status" value="1"/>
</dbReference>
<dbReference type="Gene3D" id="1.20.1410.10">
    <property type="entry name" value="I/LWEQ domain"/>
    <property type="match status" value="1"/>
</dbReference>
<sequence>RRSLFLETQKTLPSLSLCLKTLNTAAIARQKEMGKAEKERLKQTLNFHLNTIHETFQVLDQRPASSLEKVSWEEVITIGDQVSKQATMAGMLWTGEMPDVKALDENMSAYFNTLQGFLLLSHGSMVGAGHTLSSSIHASVKQVVDCSFKLLMESVSSYGSRNNVQKLSIPQLVGAVWEACSALKKTPSTNITAIGRGMTQVAVSLKDVLREMKELKPGSSDQTDETYDEASNKADGDPQDDDDNSCEDDLGNDLLPGEMKIAQSAIGVVSDTLAVIKELIRTITGLLKMENPNNTEFVDCLEKLLKLCQGIGAQIDELGACLYPPQEVPAMKASLEKISSIIDDLLVELESVKGTSQAFLQACDGMRNSLRLFEHELGCSSTSDLEAKLQDVTLSN</sequence>
<dbReference type="InterPro" id="IPR049318">
    <property type="entry name" value="GCIP_C"/>
</dbReference>
<feature type="compositionally biased region" description="Acidic residues" evidence="7">
    <location>
        <begin position="237"/>
        <end position="251"/>
    </location>
</feature>
<comment type="caution">
    <text evidence="10">The sequence shown here is derived from an EMBL/GenBank/DDBJ whole genome shotgun (WGS) entry which is preliminary data.</text>
</comment>
<dbReference type="Pfam" id="PF13324">
    <property type="entry name" value="GCIP_N"/>
    <property type="match status" value="1"/>
</dbReference>
<protein>
    <recommendedName>
        <fullName evidence="12">Cyclin-D1-binding protein 1 homolog</fullName>
    </recommendedName>
</protein>
<keyword evidence="6" id="KW-0131">Cell cycle</keyword>
<reference evidence="10" key="2">
    <citation type="submission" date="2020-03" db="EMBL/GenBank/DDBJ databases">
        <title>Walnut 2.0.</title>
        <authorList>
            <person name="Marrano A."/>
            <person name="Britton M."/>
            <person name="Zimin A.V."/>
            <person name="Zaini P.A."/>
            <person name="Workman R."/>
            <person name="Puiu D."/>
            <person name="Bianco L."/>
            <person name="Allen B.J."/>
            <person name="Troggio M."/>
            <person name="Leslie C.A."/>
            <person name="Timp W."/>
            <person name="Dendekar A."/>
            <person name="Salzberg S.L."/>
            <person name="Neale D.B."/>
        </authorList>
    </citation>
    <scope>NUCLEOTIDE SEQUENCE</scope>
    <source>
        <tissue evidence="10">Leaves</tissue>
    </source>
</reference>
<evidence type="ECO:0000259" key="8">
    <source>
        <dbReference type="Pfam" id="PF13324"/>
    </source>
</evidence>
<comment type="subcellular location">
    <subcellularLocation>
        <location evidence="2">Cytoplasm</location>
    </subcellularLocation>
    <subcellularLocation>
        <location evidence="1">Nucleus</location>
    </subcellularLocation>
</comment>
<feature type="region of interest" description="Disordered" evidence="7">
    <location>
        <begin position="213"/>
        <end position="252"/>
    </location>
</feature>
<evidence type="ECO:0000256" key="6">
    <source>
        <dbReference type="ARBA" id="ARBA00023306"/>
    </source>
</evidence>
<reference evidence="10" key="1">
    <citation type="submission" date="2015-10" db="EMBL/GenBank/DDBJ databases">
        <authorList>
            <person name="Martinez-Garcia P.J."/>
            <person name="Crepeau M.W."/>
            <person name="Puiu D."/>
            <person name="Gonzalez-Ibeas D."/>
            <person name="Whalen J."/>
            <person name="Stevens K."/>
            <person name="Paul R."/>
            <person name="Butterfield T."/>
            <person name="Britton M."/>
            <person name="Reagan R."/>
            <person name="Chakraborty S."/>
            <person name="Walawage S.L."/>
            <person name="Vasquez-Gross H.A."/>
            <person name="Cardeno C."/>
            <person name="Famula R."/>
            <person name="Pratt K."/>
            <person name="Kuruganti S."/>
            <person name="Aradhya M.K."/>
            <person name="Leslie C.A."/>
            <person name="Dandekar A.M."/>
            <person name="Salzberg S.L."/>
            <person name="Wegrzyn J.L."/>
            <person name="Langley C.H."/>
            <person name="Neale D.B."/>
        </authorList>
    </citation>
    <scope>NUCLEOTIDE SEQUENCE</scope>
    <source>
        <tissue evidence="10">Leaves</tissue>
    </source>
</reference>
<dbReference type="EMBL" id="LIHL02000013">
    <property type="protein sequence ID" value="KAF5450966.1"/>
    <property type="molecule type" value="Genomic_DNA"/>
</dbReference>
<organism evidence="10 11">
    <name type="scientific">Juglans regia</name>
    <name type="common">English walnut</name>
    <dbReference type="NCBI Taxonomy" id="51240"/>
    <lineage>
        <taxon>Eukaryota</taxon>
        <taxon>Viridiplantae</taxon>
        <taxon>Streptophyta</taxon>
        <taxon>Embryophyta</taxon>
        <taxon>Tracheophyta</taxon>
        <taxon>Spermatophyta</taxon>
        <taxon>Magnoliopsida</taxon>
        <taxon>eudicotyledons</taxon>
        <taxon>Gunneridae</taxon>
        <taxon>Pentapetalae</taxon>
        <taxon>rosids</taxon>
        <taxon>fabids</taxon>
        <taxon>Fagales</taxon>
        <taxon>Juglandaceae</taxon>
        <taxon>Juglans</taxon>
    </lineage>
</organism>
<evidence type="ECO:0000256" key="2">
    <source>
        <dbReference type="ARBA" id="ARBA00004496"/>
    </source>
</evidence>
<dbReference type="Proteomes" id="UP000619265">
    <property type="component" value="Unassembled WGS sequence"/>
</dbReference>
<dbReference type="PANTHER" id="PTHR15492:SF1">
    <property type="entry name" value="CYCLIN-D1-BINDING PROTEIN 1"/>
    <property type="match status" value="1"/>
</dbReference>
<gene>
    <name evidence="10" type="ORF">F2P56_031274</name>
</gene>
<dbReference type="AlphaFoldDB" id="A0A833TMJ2"/>
<comment type="similarity">
    <text evidence="3">Belongs to the CCNDBP1 family.</text>
</comment>
<dbReference type="PANTHER" id="PTHR15492">
    <property type="entry name" value="CYCLIN D1-BINDING PROTEIN 1"/>
    <property type="match status" value="1"/>
</dbReference>
<evidence type="ECO:0000256" key="7">
    <source>
        <dbReference type="SAM" id="MobiDB-lite"/>
    </source>
</evidence>
<evidence type="ECO:0000313" key="10">
    <source>
        <dbReference type="EMBL" id="KAF5450966.1"/>
    </source>
</evidence>